<dbReference type="AlphaFoldDB" id="A0A1Y1WQ34"/>
<dbReference type="Proteomes" id="UP000193498">
    <property type="component" value="Unassembled WGS sequence"/>
</dbReference>
<evidence type="ECO:0000313" key="2">
    <source>
        <dbReference type="Proteomes" id="UP000193498"/>
    </source>
</evidence>
<comment type="caution">
    <text evidence="1">The sequence shown here is derived from an EMBL/GenBank/DDBJ whole genome shotgun (WGS) entry which is preliminary data.</text>
</comment>
<proteinExistence type="predicted"/>
<dbReference type="EMBL" id="MCFE01001017">
    <property type="protein sequence ID" value="ORX75408.1"/>
    <property type="molecule type" value="Genomic_DNA"/>
</dbReference>
<evidence type="ECO:0000313" key="1">
    <source>
        <dbReference type="EMBL" id="ORX75408.1"/>
    </source>
</evidence>
<accession>A0A1Y1WQ34</accession>
<gene>
    <name evidence="1" type="ORF">K493DRAFT_2209</name>
</gene>
<reference evidence="1 2" key="1">
    <citation type="submission" date="2016-07" db="EMBL/GenBank/DDBJ databases">
        <title>Pervasive Adenine N6-methylation of Active Genes in Fungi.</title>
        <authorList>
            <consortium name="DOE Joint Genome Institute"/>
            <person name="Mondo S.J."/>
            <person name="Dannebaum R.O."/>
            <person name="Kuo R.C."/>
            <person name="Labutti K."/>
            <person name="Haridas S."/>
            <person name="Kuo A."/>
            <person name="Salamov A."/>
            <person name="Ahrendt S.R."/>
            <person name="Lipzen A."/>
            <person name="Sullivan W."/>
            <person name="Andreopoulos W.B."/>
            <person name="Clum A."/>
            <person name="Lindquist E."/>
            <person name="Daum C."/>
            <person name="Ramamoorthy G.K."/>
            <person name="Gryganskyi A."/>
            <person name="Culley D."/>
            <person name="Magnuson J.K."/>
            <person name="James T.Y."/>
            <person name="O'Malley M.A."/>
            <person name="Stajich J.E."/>
            <person name="Spatafora J.W."/>
            <person name="Visel A."/>
            <person name="Grigoriev I.V."/>
        </authorList>
    </citation>
    <scope>NUCLEOTIDE SEQUENCE [LARGE SCALE GENOMIC DNA]</scope>
    <source>
        <strain evidence="1 2">CBS 931.73</strain>
    </source>
</reference>
<protein>
    <submittedName>
        <fullName evidence="1">Uncharacterized protein</fullName>
    </submittedName>
</protein>
<organism evidence="1 2">
    <name type="scientific">Basidiobolus meristosporus CBS 931.73</name>
    <dbReference type="NCBI Taxonomy" id="1314790"/>
    <lineage>
        <taxon>Eukaryota</taxon>
        <taxon>Fungi</taxon>
        <taxon>Fungi incertae sedis</taxon>
        <taxon>Zoopagomycota</taxon>
        <taxon>Entomophthoromycotina</taxon>
        <taxon>Basidiobolomycetes</taxon>
        <taxon>Basidiobolales</taxon>
        <taxon>Basidiobolaceae</taxon>
        <taxon>Basidiobolus</taxon>
    </lineage>
</organism>
<dbReference type="InParanoid" id="A0A1Y1WQ34"/>
<name>A0A1Y1WQ34_9FUNG</name>
<sequence>MTFAMDEEFEMIMELIQCNVPFAFTRWGDGEYFLVSGNSIAPGAQAETVDKWIWREDRIGVLGNTMIESLQNPVGMYFYGLPCPFTWNSALPRYLSLGRNISTSRMSYSMIWMGENYPKLYKFFQSIQTGTTTMKQKVVLLINQSGSDRLEELSKWASHVVFVPDNCAEIFEIPSTRCAWISYAQSIARLHTDTLFMISAGPLSEVLIYYMYQARPFSNQYVDFGSSLDDVGKGENTRGYSPNSKATTRACPFVFGRNVTSQTNFDERYCLLTEPIEANIS</sequence>
<dbReference type="OrthoDB" id="2129182at2759"/>
<keyword evidence="2" id="KW-1185">Reference proteome</keyword>